<dbReference type="SUPFAM" id="SSF46565">
    <property type="entry name" value="Chaperone J-domain"/>
    <property type="match status" value="1"/>
</dbReference>
<dbReference type="SMART" id="SM00271">
    <property type="entry name" value="DnaJ"/>
    <property type="match status" value="1"/>
</dbReference>
<evidence type="ECO:0000256" key="1">
    <source>
        <dbReference type="ARBA" id="ARBA00023186"/>
    </source>
</evidence>
<evidence type="ECO:0000313" key="3">
    <source>
        <dbReference type="EMBL" id="QNN67884.1"/>
    </source>
</evidence>
<protein>
    <submittedName>
        <fullName evidence="3">J domain-containing protein</fullName>
    </submittedName>
</protein>
<sequence length="194" mass="22019">MLPEDSFKDYYRILQVAPDCDVKALEAAYRRLAKIYHPDHTVTADPAKFSEITEAYKTLRDPEKREGFDSSYAGYAQPHFTCDQGEAENLAGFQALRDADDHTKILVFLYKRRRDDASNPGVVGYYLQDYLGCTHEHFEFHKWYLKEKGFIQITEQGTLAITIQGVDEVISTSRTARVEKLLIANSADGATNAP</sequence>
<keyword evidence="4" id="KW-1185">Reference proteome</keyword>
<dbReference type="InterPro" id="IPR036869">
    <property type="entry name" value="J_dom_sf"/>
</dbReference>
<dbReference type="InterPro" id="IPR001623">
    <property type="entry name" value="DnaJ_domain"/>
</dbReference>
<accession>A0A7G9SJ59</accession>
<dbReference type="PRINTS" id="PR00625">
    <property type="entry name" value="JDOMAIN"/>
</dbReference>
<dbReference type="AlphaFoldDB" id="A0A7G9SJ59"/>
<name>A0A7G9SJ59_9SPHN</name>
<organism evidence="3 4">
    <name type="scientific">Sphingomonas lutea</name>
    <dbReference type="NCBI Taxonomy" id="1045317"/>
    <lineage>
        <taxon>Bacteria</taxon>
        <taxon>Pseudomonadati</taxon>
        <taxon>Pseudomonadota</taxon>
        <taxon>Alphaproteobacteria</taxon>
        <taxon>Sphingomonadales</taxon>
        <taxon>Sphingomonadaceae</taxon>
        <taxon>Sphingomonas</taxon>
    </lineage>
</organism>
<gene>
    <name evidence="3" type="ORF">H9L13_02885</name>
</gene>
<dbReference type="EMBL" id="CP060718">
    <property type="protein sequence ID" value="QNN67884.1"/>
    <property type="molecule type" value="Genomic_DNA"/>
</dbReference>
<dbReference type="InterPro" id="IPR051938">
    <property type="entry name" value="Apopto_cytoskel_mod"/>
</dbReference>
<keyword evidence="1" id="KW-0143">Chaperone</keyword>
<reference evidence="3 4" key="1">
    <citation type="submission" date="2020-08" db="EMBL/GenBank/DDBJ databases">
        <title>Genome sequence of Sphingomonas lutea KCTC 23642T.</title>
        <authorList>
            <person name="Hyun D.-W."/>
            <person name="Bae J.-W."/>
        </authorList>
    </citation>
    <scope>NUCLEOTIDE SEQUENCE [LARGE SCALE GENOMIC DNA]</scope>
    <source>
        <strain evidence="3 4">KCTC 23642</strain>
    </source>
</reference>
<proteinExistence type="predicted"/>
<dbReference type="KEGG" id="slut:H9L13_02885"/>
<evidence type="ECO:0000259" key="2">
    <source>
        <dbReference type="PROSITE" id="PS50076"/>
    </source>
</evidence>
<dbReference type="Gene3D" id="1.10.287.110">
    <property type="entry name" value="DnaJ domain"/>
    <property type="match status" value="1"/>
</dbReference>
<dbReference type="RefSeq" id="WP_187538869.1">
    <property type="nucleotide sequence ID" value="NZ_BAABJT010000001.1"/>
</dbReference>
<dbReference type="CDD" id="cd06257">
    <property type="entry name" value="DnaJ"/>
    <property type="match status" value="1"/>
</dbReference>
<dbReference type="PROSITE" id="PS50076">
    <property type="entry name" value="DNAJ_2"/>
    <property type="match status" value="1"/>
</dbReference>
<dbReference type="Pfam" id="PF00226">
    <property type="entry name" value="DnaJ"/>
    <property type="match status" value="1"/>
</dbReference>
<dbReference type="PANTHER" id="PTHR44145">
    <property type="entry name" value="DNAJ HOMOLOG SUBFAMILY A MEMBER 3, MITOCHONDRIAL"/>
    <property type="match status" value="1"/>
</dbReference>
<evidence type="ECO:0000313" key="4">
    <source>
        <dbReference type="Proteomes" id="UP000515971"/>
    </source>
</evidence>
<dbReference type="Proteomes" id="UP000515971">
    <property type="component" value="Chromosome"/>
</dbReference>
<dbReference type="PANTHER" id="PTHR44145:SF3">
    <property type="entry name" value="DNAJ HOMOLOG SUBFAMILY A MEMBER 3, MITOCHONDRIAL"/>
    <property type="match status" value="1"/>
</dbReference>
<feature type="domain" description="J" evidence="2">
    <location>
        <begin position="9"/>
        <end position="72"/>
    </location>
</feature>